<dbReference type="KEGG" id="mas:Mahau_1559"/>
<dbReference type="InterPro" id="IPR007887">
    <property type="entry name" value="MecA_N"/>
</dbReference>
<dbReference type="PANTHER" id="PTHR30627">
    <property type="entry name" value="PEPTIDOGLYCAN D,D-TRANSPEPTIDASE"/>
    <property type="match status" value="1"/>
</dbReference>
<evidence type="ECO:0000256" key="1">
    <source>
        <dbReference type="ARBA" id="ARBA00004370"/>
    </source>
</evidence>
<dbReference type="HOGENOM" id="CLU_009289_5_2_9"/>
<dbReference type="STRING" id="697281.Mahau_1559"/>
<dbReference type="PROSITE" id="PS51257">
    <property type="entry name" value="PROKAR_LIPOPROTEIN"/>
    <property type="match status" value="1"/>
</dbReference>
<dbReference type="InterPro" id="IPR001460">
    <property type="entry name" value="PCN-bd_Tpept"/>
</dbReference>
<evidence type="ECO:0000259" key="4">
    <source>
        <dbReference type="Pfam" id="PF00905"/>
    </source>
</evidence>
<dbReference type="Pfam" id="PF05223">
    <property type="entry name" value="MecA_N"/>
    <property type="match status" value="1"/>
</dbReference>
<dbReference type="PANTHER" id="PTHR30627:SF25">
    <property type="entry name" value="PENICILLIN-BINDING PROTEIN 3"/>
    <property type="match status" value="1"/>
</dbReference>
<dbReference type="InterPro" id="IPR005311">
    <property type="entry name" value="PBP_dimer"/>
</dbReference>
<dbReference type="GO" id="GO:0071972">
    <property type="term" value="F:peptidoglycan L,D-transpeptidase activity"/>
    <property type="evidence" value="ECO:0007669"/>
    <property type="project" value="TreeGrafter"/>
</dbReference>
<keyword evidence="3" id="KW-0472">Membrane</keyword>
<dbReference type="OrthoDB" id="9804124at2"/>
<comment type="subcellular location">
    <subcellularLocation>
        <location evidence="1">Membrane</location>
    </subcellularLocation>
</comment>
<dbReference type="AlphaFoldDB" id="F3ZYY9"/>
<proteinExistence type="inferred from homology"/>
<dbReference type="Proteomes" id="UP000008457">
    <property type="component" value="Chromosome"/>
</dbReference>
<feature type="domain" description="NTF2-like N-terminal transpeptidase" evidence="6">
    <location>
        <begin position="31"/>
        <end position="148"/>
    </location>
</feature>
<reference evidence="7 8" key="2">
    <citation type="journal article" date="2011" name="Stand. Genomic Sci.">
        <title>Complete genome sequence of Mahella australiensis type strain (50-1 BON).</title>
        <authorList>
            <person name="Sikorski J."/>
            <person name="Teshima H."/>
            <person name="Nolan M."/>
            <person name="Lucas S."/>
            <person name="Hammon N."/>
            <person name="Deshpande S."/>
            <person name="Cheng J.F."/>
            <person name="Pitluck S."/>
            <person name="Liolios K."/>
            <person name="Pagani I."/>
            <person name="Ivanova N."/>
            <person name="Huntemann M."/>
            <person name="Mavromatis K."/>
            <person name="Ovchinikova G."/>
            <person name="Pati A."/>
            <person name="Tapia R."/>
            <person name="Han C."/>
            <person name="Goodwin L."/>
            <person name="Chen A."/>
            <person name="Palaniappan K."/>
            <person name="Land M."/>
            <person name="Hauser L."/>
            <person name="Ngatchou-Djao O.D."/>
            <person name="Rohde M."/>
            <person name="Pukall R."/>
            <person name="Spring S."/>
            <person name="Abt B."/>
            <person name="Goker M."/>
            <person name="Detter J.C."/>
            <person name="Woyke T."/>
            <person name="Bristow J."/>
            <person name="Markowitz V."/>
            <person name="Hugenholtz P."/>
            <person name="Eisen J.A."/>
            <person name="Kyrpides N.C."/>
            <person name="Klenk H.P."/>
            <person name="Lapidus A."/>
        </authorList>
    </citation>
    <scope>NUCLEOTIDE SEQUENCE [LARGE SCALE GENOMIC DNA]</scope>
    <source>
        <strain evidence="8">DSM 15567 / CIP 107919 / 50-1 BON</strain>
    </source>
</reference>
<evidence type="ECO:0000313" key="8">
    <source>
        <dbReference type="Proteomes" id="UP000008457"/>
    </source>
</evidence>
<name>F3ZYY9_MAHA5</name>
<dbReference type="Gene3D" id="3.90.1310.10">
    <property type="entry name" value="Penicillin-binding protein 2a (Domain 2)"/>
    <property type="match status" value="1"/>
</dbReference>
<dbReference type="InterPro" id="IPR012338">
    <property type="entry name" value="Beta-lactam/transpept-like"/>
</dbReference>
<dbReference type="InterPro" id="IPR036138">
    <property type="entry name" value="PBP_dimer_sf"/>
</dbReference>
<dbReference type="GO" id="GO:0008658">
    <property type="term" value="F:penicillin binding"/>
    <property type="evidence" value="ECO:0007669"/>
    <property type="project" value="InterPro"/>
</dbReference>
<evidence type="ECO:0000259" key="5">
    <source>
        <dbReference type="Pfam" id="PF03717"/>
    </source>
</evidence>
<dbReference type="Pfam" id="PF03717">
    <property type="entry name" value="PBP_dimer"/>
    <property type="match status" value="1"/>
</dbReference>
<sequence length="686" mass="75360">MYVSKRHLFLINITLFLAIVLVSSGCDAQSKPEKIAQHFLSLWQNQQYADMYELLTTDAKVSVDKQAFVERYKNIFNGIGLQSMEYKIDTPSISYADKNTALIPVDITFQTSTVGSMAFSYKIQLSRNNKIWGIEWDSTLILPKLAANYKVKVSRQQPERGIIFDRNGTPLATQGEVLSIGVVTGKIKDESFLQQQLSQLLFMQPEEIKAKYTQSWVKPDLFVPIRLLPADTSDDIKQKLLTIPGVMISKATDRVYPYKSAMAQLIGYVGDVSQEELAKPENKGLKAGDKIGKSGLEAAFNKVLSGIPGFTISIVDEQGNEKYKVGQRSKQNASDIYTTIDIELQQQLEKAMADKKGAAVIMKPKSGEILAITSHPNFDPNMFSLGMSSEQWKTINEDPQKPLLNRAIRSSYPPGSTFKPITAVAGLDSGIIDPNETIDTSLGKWQASSLWGNYYVTRVERPGKPAINMHDAMIWSDNIYFAQIALRMGKNTILDYAKRFGFGQSIPFPLSVTKPVLSSDGNIKDDISLADSGYGQGEIITTPLHMSMVYSAFANGGMLPKPLIVSRIQDEDGNIIEQNSPAVWLSTGIKPQTLSTITLFLQDVIEQPTGTGHAAKLSGVSLAGKTGTAEISSDKSKPPIGWFISYGPTDNPQAVIAVSIEDASSGSHDALPVAKTLWQYILNDNG</sequence>
<dbReference type="Gene3D" id="3.30.1390.30">
    <property type="entry name" value="Penicillin-binding protein 2a, domain 3"/>
    <property type="match status" value="1"/>
</dbReference>
<dbReference type="Gene3D" id="3.40.710.10">
    <property type="entry name" value="DD-peptidase/beta-lactamase superfamily"/>
    <property type="match status" value="1"/>
</dbReference>
<dbReference type="Pfam" id="PF00905">
    <property type="entry name" value="Transpeptidase"/>
    <property type="match status" value="1"/>
</dbReference>
<dbReference type="RefSeq" id="WP_013781177.1">
    <property type="nucleotide sequence ID" value="NC_015520.1"/>
</dbReference>
<dbReference type="GO" id="GO:0046677">
    <property type="term" value="P:response to antibiotic"/>
    <property type="evidence" value="ECO:0007669"/>
    <property type="project" value="InterPro"/>
</dbReference>
<dbReference type="InterPro" id="IPR032710">
    <property type="entry name" value="NTF2-like_dom_sf"/>
</dbReference>
<reference evidence="8" key="1">
    <citation type="submission" date="2010-11" db="EMBL/GenBank/DDBJ databases">
        <title>The complete genome of Mahella australiensis DSM 15567.</title>
        <authorList>
            <consortium name="US DOE Joint Genome Institute (JGI-PGF)"/>
            <person name="Lucas S."/>
            <person name="Copeland A."/>
            <person name="Lapidus A."/>
            <person name="Bruce D."/>
            <person name="Goodwin L."/>
            <person name="Pitluck S."/>
            <person name="Kyrpides N."/>
            <person name="Mavromatis K."/>
            <person name="Pagani I."/>
            <person name="Ivanova N."/>
            <person name="Teshima H."/>
            <person name="Brettin T."/>
            <person name="Detter J.C."/>
            <person name="Han C."/>
            <person name="Tapia R."/>
            <person name="Land M."/>
            <person name="Hauser L."/>
            <person name="Markowitz V."/>
            <person name="Cheng J.-F."/>
            <person name="Hugenholtz P."/>
            <person name="Woyke T."/>
            <person name="Wu D."/>
            <person name="Spring S."/>
            <person name="Pukall R."/>
            <person name="Steenblock K."/>
            <person name="Schneider S."/>
            <person name="Klenk H.-P."/>
            <person name="Eisen J.A."/>
        </authorList>
    </citation>
    <scope>NUCLEOTIDE SEQUENCE [LARGE SCALE GENOMIC DNA]</scope>
    <source>
        <strain evidence="8">DSM 15567 / CIP 107919 / 50-1 BON</strain>
    </source>
</reference>
<evidence type="ECO:0000259" key="6">
    <source>
        <dbReference type="Pfam" id="PF05223"/>
    </source>
</evidence>
<protein>
    <submittedName>
        <fullName evidence="7">Penicillin-binding protein transpeptidase</fullName>
    </submittedName>
</protein>
<dbReference type="SUPFAM" id="SSF56519">
    <property type="entry name" value="Penicillin binding protein dimerisation domain"/>
    <property type="match status" value="1"/>
</dbReference>
<dbReference type="SUPFAM" id="SSF56601">
    <property type="entry name" value="beta-lactamase/transpeptidase-like"/>
    <property type="match status" value="1"/>
</dbReference>
<dbReference type="InterPro" id="IPR050515">
    <property type="entry name" value="Beta-lactam/transpept"/>
</dbReference>
<dbReference type="Gene3D" id="3.10.450.100">
    <property type="entry name" value="NTF2-like, domain 1"/>
    <property type="match status" value="1"/>
</dbReference>
<dbReference type="GO" id="GO:0071555">
    <property type="term" value="P:cell wall organization"/>
    <property type="evidence" value="ECO:0007669"/>
    <property type="project" value="TreeGrafter"/>
</dbReference>
<comment type="similarity">
    <text evidence="2">Belongs to the transpeptidase family.</text>
</comment>
<dbReference type="EMBL" id="CP002360">
    <property type="protein sequence ID" value="AEE96748.1"/>
    <property type="molecule type" value="Genomic_DNA"/>
</dbReference>
<feature type="domain" description="Penicillin-binding protein dimerisation" evidence="5">
    <location>
        <begin position="156"/>
        <end position="321"/>
    </location>
</feature>
<feature type="domain" description="Penicillin-binding protein transpeptidase" evidence="4">
    <location>
        <begin position="357"/>
        <end position="677"/>
    </location>
</feature>
<dbReference type="SUPFAM" id="SSF54427">
    <property type="entry name" value="NTF2-like"/>
    <property type="match status" value="1"/>
</dbReference>
<dbReference type="eggNOG" id="COG0768">
    <property type="taxonomic scope" value="Bacteria"/>
</dbReference>
<dbReference type="GO" id="GO:0005886">
    <property type="term" value="C:plasma membrane"/>
    <property type="evidence" value="ECO:0007669"/>
    <property type="project" value="TreeGrafter"/>
</dbReference>
<keyword evidence="8" id="KW-1185">Reference proteome</keyword>
<evidence type="ECO:0000313" key="7">
    <source>
        <dbReference type="EMBL" id="AEE96748.1"/>
    </source>
</evidence>
<organism evidence="7 8">
    <name type="scientific">Mahella australiensis (strain DSM 15567 / CIP 107919 / 50-1 BON)</name>
    <dbReference type="NCBI Taxonomy" id="697281"/>
    <lineage>
        <taxon>Bacteria</taxon>
        <taxon>Bacillati</taxon>
        <taxon>Bacillota</taxon>
        <taxon>Clostridia</taxon>
        <taxon>Thermoanaerobacterales</taxon>
        <taxon>Thermoanaerobacterales Family IV. Incertae Sedis</taxon>
        <taxon>Mahella</taxon>
    </lineage>
</organism>
<accession>F3ZYY9</accession>
<evidence type="ECO:0000256" key="3">
    <source>
        <dbReference type="ARBA" id="ARBA00023136"/>
    </source>
</evidence>
<evidence type="ECO:0000256" key="2">
    <source>
        <dbReference type="ARBA" id="ARBA00007171"/>
    </source>
</evidence>
<gene>
    <name evidence="7" type="ordered locus">Mahau_1559</name>
</gene>